<proteinExistence type="predicted"/>
<evidence type="ECO:0000313" key="3">
    <source>
        <dbReference type="Proteomes" id="UP000317199"/>
    </source>
</evidence>
<evidence type="ECO:0000256" key="1">
    <source>
        <dbReference type="SAM" id="Phobius"/>
    </source>
</evidence>
<feature type="transmembrane region" description="Helical" evidence="1">
    <location>
        <begin position="176"/>
        <end position="196"/>
    </location>
</feature>
<gene>
    <name evidence="2" type="ORF">FKV23_04905</name>
</gene>
<organism evidence="2 3">
    <name type="scientific">Marilutibacter alkalisoli</name>
    <dbReference type="NCBI Taxonomy" id="2591633"/>
    <lineage>
        <taxon>Bacteria</taxon>
        <taxon>Pseudomonadati</taxon>
        <taxon>Pseudomonadota</taxon>
        <taxon>Gammaproteobacteria</taxon>
        <taxon>Lysobacterales</taxon>
        <taxon>Lysobacteraceae</taxon>
        <taxon>Marilutibacter</taxon>
    </lineage>
</organism>
<keyword evidence="1" id="KW-0812">Transmembrane</keyword>
<keyword evidence="3" id="KW-1185">Reference proteome</keyword>
<dbReference type="AlphaFoldDB" id="A0A514BQ24"/>
<dbReference type="RefSeq" id="WP_141622845.1">
    <property type="nucleotide sequence ID" value="NZ_CP041242.1"/>
</dbReference>
<feature type="transmembrane region" description="Helical" evidence="1">
    <location>
        <begin position="52"/>
        <end position="72"/>
    </location>
</feature>
<feature type="transmembrane region" description="Helical" evidence="1">
    <location>
        <begin position="84"/>
        <end position="102"/>
    </location>
</feature>
<dbReference type="OrthoDB" id="6024885at2"/>
<keyword evidence="1" id="KW-1133">Transmembrane helix</keyword>
<reference evidence="2 3" key="1">
    <citation type="submission" date="2019-06" db="EMBL/GenBank/DDBJ databases">
        <title>Lysobacter alkalisoli sp. nov. isolated from saline-alkali soil.</title>
        <authorList>
            <person name="Sun J.-Q."/>
            <person name="Xu L."/>
        </authorList>
    </citation>
    <scope>NUCLEOTIDE SEQUENCE [LARGE SCALE GENOMIC DNA]</scope>
    <source>
        <strain evidence="2 3">SJ-36</strain>
    </source>
</reference>
<feature type="transmembrane region" description="Helical" evidence="1">
    <location>
        <begin position="122"/>
        <end position="141"/>
    </location>
</feature>
<dbReference type="KEGG" id="lyj:FKV23_04905"/>
<protein>
    <submittedName>
        <fullName evidence="2">DUF998 domain-containing protein</fullName>
    </submittedName>
</protein>
<name>A0A514BQ24_9GAMM</name>
<accession>A0A514BQ24</accession>
<sequence length="208" mass="20993">MKTRLALMASWSAIPAALLLLGAALVAAAALDGYSHARHPLALLGADGVRGAGGFNLLGWGLPGLLLALQAVLLRECLSGGRAFAARMGAWMLMLSAMAFAAQGVWPLDPGDLDGAGSRYHAAAWTLWWIAYVTGGCLLAVGSPPGSGRARAMLVLSAGAVLALVLAARAGMSPALAGRLAIVAWLAGYLACGALMRRARSAGPVPGA</sequence>
<keyword evidence="1" id="KW-0472">Membrane</keyword>
<dbReference type="EMBL" id="CP041242">
    <property type="protein sequence ID" value="QDH69504.1"/>
    <property type="molecule type" value="Genomic_DNA"/>
</dbReference>
<feature type="transmembrane region" description="Helical" evidence="1">
    <location>
        <begin position="153"/>
        <end position="170"/>
    </location>
</feature>
<evidence type="ECO:0000313" key="2">
    <source>
        <dbReference type="EMBL" id="QDH69504.1"/>
    </source>
</evidence>
<dbReference type="Proteomes" id="UP000317199">
    <property type="component" value="Chromosome"/>
</dbReference>